<evidence type="ECO:0000313" key="2">
    <source>
        <dbReference type="Proteomes" id="UP001558474"/>
    </source>
</evidence>
<evidence type="ECO:0008006" key="3">
    <source>
        <dbReference type="Google" id="ProtNLM"/>
    </source>
</evidence>
<evidence type="ECO:0000313" key="1">
    <source>
        <dbReference type="EMBL" id="MEX3743168.1"/>
    </source>
</evidence>
<sequence>MTMTMCATSPQEQPTTSLGARFDLNHKLSDSARRALFTLNDQLIEYGPTDCQINVDEFTQIEETTAHLIKIRLNPNASYIAIDGKAVPVREPLKKVLKWCDDCPVRAACLAAMGQIKYTGIAGGQILKKGEPWDYAKSRSKKNQEDESEIPDGLW</sequence>
<proteinExistence type="predicted"/>
<comment type="caution">
    <text evidence="1">The sequence shown here is derived from an EMBL/GenBank/DDBJ whole genome shotgun (WGS) entry which is preliminary data.</text>
</comment>
<dbReference type="EMBL" id="JBDLOU010000147">
    <property type="protein sequence ID" value="MEX3743168.1"/>
    <property type="molecule type" value="Genomic_DNA"/>
</dbReference>
<keyword evidence="2" id="KW-1185">Reference proteome</keyword>
<name>A0ABV3VP62_9MYCO</name>
<protein>
    <recommendedName>
        <fullName evidence="3">4Fe-4S Wbl-type domain-containing protein</fullName>
    </recommendedName>
</protein>
<gene>
    <name evidence="1" type="ORF">ABFW12_33495</name>
</gene>
<reference evidence="1 2" key="1">
    <citation type="submission" date="2024-04" db="EMBL/GenBank/DDBJ databases">
        <title>Genomic Markers of Mycobacteria.</title>
        <authorList>
            <person name="Soliman M.S."/>
            <person name="Elkholy A."/>
            <person name="Soliman N.S."/>
            <person name="Abbas A."/>
            <person name="Khayrat S."/>
            <person name="Shawky S."/>
        </authorList>
    </citation>
    <scope>NUCLEOTIDE SEQUENCE [LARGE SCALE GENOMIC DNA]</scope>
    <source>
        <strain evidence="1 2">Egy-CU-AM5</strain>
    </source>
</reference>
<accession>A0ABV3VP62</accession>
<organism evidence="1 2">
    <name type="scientific">Mycolicibacterium porcinum</name>
    <dbReference type="NCBI Taxonomy" id="39693"/>
    <lineage>
        <taxon>Bacteria</taxon>
        <taxon>Bacillati</taxon>
        <taxon>Actinomycetota</taxon>
        <taxon>Actinomycetes</taxon>
        <taxon>Mycobacteriales</taxon>
        <taxon>Mycobacteriaceae</taxon>
        <taxon>Mycolicibacterium</taxon>
    </lineage>
</organism>
<dbReference type="RefSeq" id="WP_368574672.1">
    <property type="nucleotide sequence ID" value="NZ_JBDLOU010000147.1"/>
</dbReference>
<dbReference type="Proteomes" id="UP001558474">
    <property type="component" value="Unassembled WGS sequence"/>
</dbReference>